<evidence type="ECO:0000259" key="2">
    <source>
        <dbReference type="SMART" id="SM00754"/>
    </source>
</evidence>
<proteinExistence type="predicted"/>
<feature type="chain" id="PRO_5045798467" evidence="1">
    <location>
        <begin position="26"/>
        <end position="176"/>
    </location>
</feature>
<gene>
    <name evidence="3" type="ORF">M2650_15000</name>
</gene>
<dbReference type="RefSeq" id="WP_249475891.1">
    <property type="nucleotide sequence ID" value="NZ_JAMBEP010000004.1"/>
</dbReference>
<evidence type="ECO:0000313" key="4">
    <source>
        <dbReference type="Proteomes" id="UP001431217"/>
    </source>
</evidence>
<dbReference type="Pfam" id="PF07452">
    <property type="entry name" value="CHRD"/>
    <property type="match status" value="1"/>
</dbReference>
<dbReference type="SMART" id="SM00754">
    <property type="entry name" value="CHRD"/>
    <property type="match status" value="1"/>
</dbReference>
<dbReference type="Proteomes" id="UP001431217">
    <property type="component" value="Unassembled WGS sequence"/>
</dbReference>
<keyword evidence="1" id="KW-0732">Signal</keyword>
<organism evidence="3 4">
    <name type="scientific">Luteimonas galliterrae</name>
    <dbReference type="NCBI Taxonomy" id="2940486"/>
    <lineage>
        <taxon>Bacteria</taxon>
        <taxon>Pseudomonadati</taxon>
        <taxon>Pseudomonadota</taxon>
        <taxon>Gammaproteobacteria</taxon>
        <taxon>Lysobacterales</taxon>
        <taxon>Lysobacteraceae</taxon>
        <taxon>Luteimonas</taxon>
    </lineage>
</organism>
<protein>
    <submittedName>
        <fullName evidence="3">CHRD domain-containing protein</fullName>
    </submittedName>
</protein>
<accession>A0ABT0MM30</accession>
<feature type="signal peptide" evidence="1">
    <location>
        <begin position="1"/>
        <end position="25"/>
    </location>
</feature>
<feature type="domain" description="CHRD" evidence="2">
    <location>
        <begin position="26"/>
        <end position="169"/>
    </location>
</feature>
<evidence type="ECO:0000313" key="3">
    <source>
        <dbReference type="EMBL" id="MCL1635930.1"/>
    </source>
</evidence>
<sequence>MKRTPIWSRALLGAALCAVPVLACAEVVIIPLRGFEEVPSVSSTAQGRFRAFINDRAGTIAYELSYDGLQGEVRQAHIHFGQRGVNGGVSVFLCQTSANPDPTGLAPICPQSGQVSGVLQSANVVGPGGQGIAAGEFAELIAAMRAGVAYVNVHSTTFPGGEVRGQTRGFGSHVGH</sequence>
<comment type="caution">
    <text evidence="3">The sequence shown here is derived from an EMBL/GenBank/DDBJ whole genome shotgun (WGS) entry which is preliminary data.</text>
</comment>
<dbReference type="EMBL" id="JAMBEP010000004">
    <property type="protein sequence ID" value="MCL1635930.1"/>
    <property type="molecule type" value="Genomic_DNA"/>
</dbReference>
<keyword evidence="4" id="KW-1185">Reference proteome</keyword>
<name>A0ABT0MM30_9GAMM</name>
<reference evidence="3 4" key="1">
    <citation type="submission" date="2022-05" db="EMBL/GenBank/DDBJ databases">
        <title>Luteimonas sp. SX5, whole genome shotgun sequencing project.</title>
        <authorList>
            <person name="Zhao G."/>
            <person name="Shen L."/>
        </authorList>
    </citation>
    <scope>NUCLEOTIDE SEQUENCE [LARGE SCALE GENOMIC DNA]</scope>
    <source>
        <strain evidence="3 4">SX5</strain>
    </source>
</reference>
<evidence type="ECO:0000256" key="1">
    <source>
        <dbReference type="SAM" id="SignalP"/>
    </source>
</evidence>
<dbReference type="InterPro" id="IPR010895">
    <property type="entry name" value="CHRD"/>
</dbReference>